<dbReference type="InterPro" id="IPR057246">
    <property type="entry name" value="CARBOXYPEPT_ZN_1"/>
</dbReference>
<dbReference type="InterPro" id="IPR050587">
    <property type="entry name" value="GNT1/Glycosyltrans_8"/>
</dbReference>
<dbReference type="EC" id="2.4.1.186" evidence="22"/>
<dbReference type="SMART" id="SM00631">
    <property type="entry name" value="Zn_pept"/>
    <property type="match status" value="1"/>
</dbReference>
<keyword evidence="18" id="KW-0325">Glycoprotein</keyword>
<dbReference type="eggNOG" id="KOG1950">
    <property type="taxonomic scope" value="Eukaryota"/>
</dbReference>
<keyword evidence="12" id="KW-0479">Metal-binding</keyword>
<dbReference type="Gene3D" id="3.90.550.10">
    <property type="entry name" value="Spore Coat Polysaccharide Biosynthesis Protein SpsA, Chain A"/>
    <property type="match status" value="1"/>
</dbReference>
<evidence type="ECO:0000256" key="14">
    <source>
        <dbReference type="ARBA" id="ARBA00022801"/>
    </source>
</evidence>
<comment type="catalytic activity">
    <reaction evidence="24">
        <text>L-tyrosyl-[glycogenin] + UDP-alpha-D-glucose = alpha-D-glucosyl-L-tyrosyl-[glycogenin] + UDP + H(+)</text>
        <dbReference type="Rhea" id="RHEA:23360"/>
        <dbReference type="Rhea" id="RHEA-COMP:14604"/>
        <dbReference type="Rhea" id="RHEA-COMP:14605"/>
        <dbReference type="ChEBI" id="CHEBI:15378"/>
        <dbReference type="ChEBI" id="CHEBI:46858"/>
        <dbReference type="ChEBI" id="CHEBI:58223"/>
        <dbReference type="ChEBI" id="CHEBI:58885"/>
        <dbReference type="ChEBI" id="CHEBI:140573"/>
        <dbReference type="EC" id="2.4.1.186"/>
    </reaction>
    <physiologicalReaction direction="left-to-right" evidence="24">
        <dbReference type="Rhea" id="RHEA:23361"/>
    </physiologicalReaction>
</comment>
<keyword evidence="10" id="KW-0645">Protease</keyword>
<dbReference type="Pfam" id="PF00246">
    <property type="entry name" value="Peptidase_M14"/>
    <property type="match status" value="1"/>
</dbReference>
<keyword evidence="11" id="KW-0808">Transferase</keyword>
<evidence type="ECO:0000256" key="19">
    <source>
        <dbReference type="ARBA" id="ARBA00023211"/>
    </source>
</evidence>
<evidence type="ECO:0000313" key="30">
    <source>
        <dbReference type="Proteomes" id="UP000010552"/>
    </source>
</evidence>
<evidence type="ECO:0000256" key="22">
    <source>
        <dbReference type="ARBA" id="ARBA00038934"/>
    </source>
</evidence>
<dbReference type="PANTHER" id="PTHR11183">
    <property type="entry name" value="GLYCOGENIN SUBFAMILY MEMBER"/>
    <property type="match status" value="1"/>
</dbReference>
<evidence type="ECO:0000256" key="20">
    <source>
        <dbReference type="ARBA" id="ARBA00023242"/>
    </source>
</evidence>
<evidence type="ECO:0000256" key="16">
    <source>
        <dbReference type="ARBA" id="ARBA00023049"/>
    </source>
</evidence>
<evidence type="ECO:0000256" key="9">
    <source>
        <dbReference type="ARBA" id="ARBA00022645"/>
    </source>
</evidence>
<evidence type="ECO:0000256" key="10">
    <source>
        <dbReference type="ARBA" id="ARBA00022670"/>
    </source>
</evidence>
<proteinExistence type="inferred from homology"/>
<comment type="subcellular location">
    <subcellularLocation>
        <location evidence="4">Cytoplasm</location>
    </subcellularLocation>
    <subcellularLocation>
        <location evidence="3">Nucleus</location>
    </subcellularLocation>
</comment>
<comment type="pathway">
    <text evidence="5">Glycan biosynthesis; glycogen biosynthesis.</text>
</comment>
<dbReference type="FunFam" id="3.40.630.10:FF:000084">
    <property type="entry name" value="Carboxypeptidase B2"/>
    <property type="match status" value="1"/>
</dbReference>
<comment type="caution">
    <text evidence="26">Lacks conserved residue(s) required for the propagation of feature annotation.</text>
</comment>
<keyword evidence="8" id="KW-0597">Phosphoprotein</keyword>
<comment type="cofactor">
    <cofactor evidence="2">
        <name>Zn(2+)</name>
        <dbReference type="ChEBI" id="CHEBI:29105"/>
    </cofactor>
</comment>
<evidence type="ECO:0000256" key="7">
    <source>
        <dbReference type="ARBA" id="ARBA00022490"/>
    </source>
</evidence>
<comment type="similarity">
    <text evidence="6 26">Belongs to the peptidase M14 family.</text>
</comment>
<dbReference type="SUPFAM" id="SSF53448">
    <property type="entry name" value="Nucleotide-diphospho-sugar transferases"/>
    <property type="match status" value="1"/>
</dbReference>
<dbReference type="InParanoid" id="L5K7P9"/>
<dbReference type="GO" id="GO:0005737">
    <property type="term" value="C:cytoplasm"/>
    <property type="evidence" value="ECO:0007669"/>
    <property type="project" value="UniProtKB-SubCell"/>
</dbReference>
<keyword evidence="20" id="KW-0539">Nucleus</keyword>
<dbReference type="GO" id="GO:0005978">
    <property type="term" value="P:glycogen biosynthetic process"/>
    <property type="evidence" value="ECO:0007669"/>
    <property type="project" value="UniProtKB-KW"/>
</dbReference>
<keyword evidence="7" id="KW-0963">Cytoplasm</keyword>
<evidence type="ECO:0000256" key="4">
    <source>
        <dbReference type="ARBA" id="ARBA00004496"/>
    </source>
</evidence>
<evidence type="ECO:0000256" key="27">
    <source>
        <dbReference type="SAM" id="SignalP"/>
    </source>
</evidence>
<feature type="domain" description="Peptidase M14" evidence="28">
    <location>
        <begin position="64"/>
        <end position="138"/>
    </location>
</feature>
<dbReference type="PROSITE" id="PS00132">
    <property type="entry name" value="CARBOXYPEPT_ZN_1"/>
    <property type="match status" value="1"/>
</dbReference>
<evidence type="ECO:0000256" key="18">
    <source>
        <dbReference type="ARBA" id="ARBA00023180"/>
    </source>
</evidence>
<dbReference type="CDD" id="cd02537">
    <property type="entry name" value="GT8_Glycogenin"/>
    <property type="match status" value="1"/>
</dbReference>
<evidence type="ECO:0000256" key="8">
    <source>
        <dbReference type="ARBA" id="ARBA00022553"/>
    </source>
</evidence>
<keyword evidence="15" id="KW-0862">Zinc</keyword>
<evidence type="ECO:0000256" key="23">
    <source>
        <dbReference type="ARBA" id="ARBA00047374"/>
    </source>
</evidence>
<feature type="chain" id="PRO_5013084940" description="glycogenin glucosyltransferase" evidence="27">
    <location>
        <begin position="16"/>
        <end position="497"/>
    </location>
</feature>
<keyword evidence="14" id="KW-0378">Hydrolase</keyword>
<dbReference type="GO" id="GO:0004181">
    <property type="term" value="F:metallocarboxypeptidase activity"/>
    <property type="evidence" value="ECO:0007669"/>
    <property type="project" value="InterPro"/>
</dbReference>
<keyword evidence="17" id="KW-0320">Glycogen biosynthesis</keyword>
<comment type="catalytic activity">
    <reaction evidence="23">
        <text>[1,4-alpha-D-glucosyl](n)-L-tyrosyl-[glycogenin] + UDP-alpha-D-glucose = [1,4-alpha-D-glucosyl](n+1)-L-tyrosyl-[glycogenin] + UDP + H(+)</text>
        <dbReference type="Rhea" id="RHEA:56560"/>
        <dbReference type="Rhea" id="RHEA-COMP:14606"/>
        <dbReference type="Rhea" id="RHEA-COMP:14607"/>
        <dbReference type="ChEBI" id="CHEBI:15378"/>
        <dbReference type="ChEBI" id="CHEBI:58223"/>
        <dbReference type="ChEBI" id="CHEBI:58885"/>
        <dbReference type="ChEBI" id="CHEBI:140574"/>
        <dbReference type="EC" id="2.4.1.186"/>
    </reaction>
    <physiologicalReaction direction="left-to-right" evidence="23">
        <dbReference type="Rhea" id="RHEA:56561"/>
    </physiologicalReaction>
</comment>
<evidence type="ECO:0000256" key="12">
    <source>
        <dbReference type="ARBA" id="ARBA00022723"/>
    </source>
</evidence>
<dbReference type="STRING" id="9402.L5K7P9"/>
<protein>
    <recommendedName>
        <fullName evidence="22">glycogenin glucosyltransferase</fullName>
        <ecNumber evidence="22">2.4.1.186</ecNumber>
    </recommendedName>
</protein>
<dbReference type="PROSITE" id="PS52035">
    <property type="entry name" value="PEPTIDASE_M14"/>
    <property type="match status" value="1"/>
</dbReference>
<dbReference type="Gene3D" id="3.40.630.10">
    <property type="entry name" value="Zn peptidases"/>
    <property type="match status" value="1"/>
</dbReference>
<dbReference type="InterPro" id="IPR002495">
    <property type="entry name" value="Glyco_trans_8"/>
</dbReference>
<comment type="cofactor">
    <cofactor evidence="1">
        <name>Mn(2+)</name>
        <dbReference type="ChEBI" id="CHEBI:29035"/>
    </cofactor>
</comment>
<evidence type="ECO:0000256" key="21">
    <source>
        <dbReference type="ARBA" id="ARBA00038162"/>
    </source>
</evidence>
<dbReference type="Proteomes" id="UP000010552">
    <property type="component" value="Unassembled WGS sequence"/>
</dbReference>
<dbReference type="GO" id="GO:0005634">
    <property type="term" value="C:nucleus"/>
    <property type="evidence" value="ECO:0007669"/>
    <property type="project" value="UniProtKB-SubCell"/>
</dbReference>
<evidence type="ECO:0000256" key="3">
    <source>
        <dbReference type="ARBA" id="ARBA00004123"/>
    </source>
</evidence>
<evidence type="ECO:0000256" key="13">
    <source>
        <dbReference type="ARBA" id="ARBA00022729"/>
    </source>
</evidence>
<evidence type="ECO:0000259" key="28">
    <source>
        <dbReference type="PROSITE" id="PS52035"/>
    </source>
</evidence>
<evidence type="ECO:0000256" key="15">
    <source>
        <dbReference type="ARBA" id="ARBA00022833"/>
    </source>
</evidence>
<keyword evidence="19" id="KW-0464">Manganese</keyword>
<feature type="signal peptide" evidence="27">
    <location>
        <begin position="1"/>
        <end position="15"/>
    </location>
</feature>
<evidence type="ECO:0000313" key="29">
    <source>
        <dbReference type="EMBL" id="ELK07739.1"/>
    </source>
</evidence>
<sequence length="497" mass="56409">MRFILPIGLIVTTLAIAPVHFDREKVLHVKPQDENQAYIIKDLAKTNKKQFNVKEDISGRHSYAKYNWDKIVAWTEKMVHKRPEMVSRIKIGNTVEDNPLYVLKIGKNDERKKAIFMDCGIHAQEWISPAFCQWFVYQAKVAKIGTDILSTHYETLYIYGPTASTIYQAFVTLTTNDAYAKGALVLGSSLKQHRTTRKLAVLITPQVSDSMRKVLEAVFDEVIMVDVLDSGDSAHLTLMKRPELGITLTKLHCWSLTQYSKCVFMDADTLVLANIDDLFEREELSAAPDPGWPDCFNSGVFVYQPSVETYNQLLHVASEQGSFDGGDQGLLNTFFSSWATTDIRKHLPFIYNLSSISIYSYLPAFKAFGANAKVVHFLGRIKPWNYAYDPKTKSVKSESHDPTMIHPQFLNLWWDIFTTSVLPLLQEFGLVKDTHSYLNVEDVSGAISQLSLGEISATAQPLVSSEERKERWEQGQADYMGADSFDNIKRKLDTYLQ</sequence>
<dbReference type="Pfam" id="PF01501">
    <property type="entry name" value="Glyco_transf_8"/>
    <property type="match status" value="1"/>
</dbReference>
<keyword evidence="9" id="KW-0121">Carboxypeptidase</keyword>
<evidence type="ECO:0000256" key="24">
    <source>
        <dbReference type="ARBA" id="ARBA00047924"/>
    </source>
</evidence>
<dbReference type="FunFam" id="3.90.550.10:FF:000025">
    <property type="entry name" value="Glycogenin-1 isoform 1"/>
    <property type="match status" value="1"/>
</dbReference>
<dbReference type="GO" id="GO:0008270">
    <property type="term" value="F:zinc ion binding"/>
    <property type="evidence" value="ECO:0007669"/>
    <property type="project" value="InterPro"/>
</dbReference>
<reference evidence="30" key="1">
    <citation type="journal article" date="2013" name="Science">
        <title>Comparative analysis of bat genomes provides insight into the evolution of flight and immunity.</title>
        <authorList>
            <person name="Zhang G."/>
            <person name="Cowled C."/>
            <person name="Shi Z."/>
            <person name="Huang Z."/>
            <person name="Bishop-Lilly K.A."/>
            <person name="Fang X."/>
            <person name="Wynne J.W."/>
            <person name="Xiong Z."/>
            <person name="Baker M.L."/>
            <person name="Zhao W."/>
            <person name="Tachedjian M."/>
            <person name="Zhu Y."/>
            <person name="Zhou P."/>
            <person name="Jiang X."/>
            <person name="Ng J."/>
            <person name="Yang L."/>
            <person name="Wu L."/>
            <person name="Xiao J."/>
            <person name="Feng Y."/>
            <person name="Chen Y."/>
            <person name="Sun X."/>
            <person name="Zhang Y."/>
            <person name="Marsh G.A."/>
            <person name="Crameri G."/>
            <person name="Broder C.C."/>
            <person name="Frey K.G."/>
            <person name="Wang L.F."/>
            <person name="Wang J."/>
        </authorList>
    </citation>
    <scope>NUCLEOTIDE SEQUENCE [LARGE SCALE GENOMIC DNA]</scope>
</reference>
<dbReference type="GO" id="GO:0006508">
    <property type="term" value="P:proteolysis"/>
    <property type="evidence" value="ECO:0007669"/>
    <property type="project" value="UniProtKB-KW"/>
</dbReference>
<evidence type="ECO:0000256" key="17">
    <source>
        <dbReference type="ARBA" id="ARBA00023056"/>
    </source>
</evidence>
<evidence type="ECO:0000256" key="5">
    <source>
        <dbReference type="ARBA" id="ARBA00004964"/>
    </source>
</evidence>
<evidence type="ECO:0000256" key="11">
    <source>
        <dbReference type="ARBA" id="ARBA00022679"/>
    </source>
</evidence>
<keyword evidence="16" id="KW-0482">Metalloprotease</keyword>
<dbReference type="SUPFAM" id="SSF53187">
    <property type="entry name" value="Zn-dependent exopeptidases"/>
    <property type="match status" value="1"/>
</dbReference>
<name>L5K7P9_PTEAL</name>
<dbReference type="EMBL" id="KB030947">
    <property type="protein sequence ID" value="ELK07739.1"/>
    <property type="molecule type" value="Genomic_DNA"/>
</dbReference>
<keyword evidence="30" id="KW-1185">Reference proteome</keyword>
<gene>
    <name evidence="29" type="ORF">PAL_GLEAN10022109</name>
</gene>
<dbReference type="InterPro" id="IPR029044">
    <property type="entry name" value="Nucleotide-diphossugar_trans"/>
</dbReference>
<organism evidence="29 30">
    <name type="scientific">Pteropus alecto</name>
    <name type="common">Black flying fox</name>
    <dbReference type="NCBI Taxonomy" id="9402"/>
    <lineage>
        <taxon>Eukaryota</taxon>
        <taxon>Metazoa</taxon>
        <taxon>Chordata</taxon>
        <taxon>Craniata</taxon>
        <taxon>Vertebrata</taxon>
        <taxon>Euteleostomi</taxon>
        <taxon>Mammalia</taxon>
        <taxon>Eutheria</taxon>
        <taxon>Laurasiatheria</taxon>
        <taxon>Chiroptera</taxon>
        <taxon>Yinpterochiroptera</taxon>
        <taxon>Pteropodoidea</taxon>
        <taxon>Pteropodidae</taxon>
        <taxon>Pteropodinae</taxon>
        <taxon>Pteropus</taxon>
    </lineage>
</organism>
<accession>L5K7P9</accession>
<dbReference type="InterPro" id="IPR000834">
    <property type="entry name" value="Peptidase_M14"/>
</dbReference>
<evidence type="ECO:0000256" key="25">
    <source>
        <dbReference type="ARBA" id="ARBA00049637"/>
    </source>
</evidence>
<evidence type="ECO:0000256" key="2">
    <source>
        <dbReference type="ARBA" id="ARBA00001947"/>
    </source>
</evidence>
<comment type="function">
    <text evidence="25">Glycogenin participates in the glycogen biosynthetic process along with glycogen synthase and glycogen branching enzyme. It catalyzes the formation of a short alpha (1,4)-glucosyl chain covalently attached via a glucose 1-O-tyrosyl linkage to internal tyrosine residues and these chains act as primers for the elongation reaction catalyzed by glycogen synthase.</text>
</comment>
<comment type="similarity">
    <text evidence="21">Belongs to the glycosyltransferase 8 family. Glycogenin subfamily.</text>
</comment>
<evidence type="ECO:0000256" key="6">
    <source>
        <dbReference type="ARBA" id="ARBA00005988"/>
    </source>
</evidence>
<dbReference type="GO" id="GO:0008466">
    <property type="term" value="F:glycogenin glucosyltransferase activity"/>
    <property type="evidence" value="ECO:0007669"/>
    <property type="project" value="UniProtKB-EC"/>
</dbReference>
<dbReference type="AlphaFoldDB" id="L5K7P9"/>
<evidence type="ECO:0000256" key="26">
    <source>
        <dbReference type="PROSITE-ProRule" id="PRU01379"/>
    </source>
</evidence>
<evidence type="ECO:0000256" key="1">
    <source>
        <dbReference type="ARBA" id="ARBA00001936"/>
    </source>
</evidence>
<keyword evidence="13 27" id="KW-0732">Signal</keyword>
<dbReference type="MEROPS" id="M14.010"/>